<evidence type="ECO:0000256" key="5">
    <source>
        <dbReference type="SAM" id="SignalP"/>
    </source>
</evidence>
<dbReference type="GO" id="GO:0016020">
    <property type="term" value="C:membrane"/>
    <property type="evidence" value="ECO:0007669"/>
    <property type="project" value="UniProtKB-SubCell"/>
</dbReference>
<name>A0A9X1VHF2_9BACT</name>
<sequence>MMLLATAARALLLASLLLGLPGHYSPGSTAAAQAFGLTRVYPPDVQQLPQLPGWGGPEATKIAIEDAIEWPLEAPRPAGRVVVRFTIEPTGATDSLRIVQGLSAAADAAVLAAVRRLPAFVPGRQGGRPVRVAYALGVALPPPPTGEALARYRDAQTRQQGVARRRPGEADSAFVRRVLPVAYGQAPNLLAYAWRPSDFGKQLFFSVQDEEGNVELLVLDPYQADTYAVQALPLTSQGDITTLEALFFADANHDGRKDLLALSSCSLRERVKVDGHWMFAHNTHYVTDTWHYLGPNQAGRPQYESGPERSDLNELATAADVRRALAAPVRSPQPKAATKARR</sequence>
<comment type="subcellular location">
    <subcellularLocation>
        <location evidence="1">Membrane</location>
        <topology evidence="1">Single-pass membrane protein</topology>
    </subcellularLocation>
</comment>
<evidence type="ECO:0000313" key="7">
    <source>
        <dbReference type="EMBL" id="MCI1189224.1"/>
    </source>
</evidence>
<gene>
    <name evidence="7" type="ORF">MON38_17505</name>
</gene>
<keyword evidence="4" id="KW-0472">Membrane</keyword>
<dbReference type="NCBIfam" id="TIGR01352">
    <property type="entry name" value="tonB_Cterm"/>
    <property type="match status" value="1"/>
</dbReference>
<evidence type="ECO:0000256" key="2">
    <source>
        <dbReference type="ARBA" id="ARBA00022692"/>
    </source>
</evidence>
<evidence type="ECO:0000259" key="6">
    <source>
        <dbReference type="Pfam" id="PF03544"/>
    </source>
</evidence>
<keyword evidence="8" id="KW-1185">Reference proteome</keyword>
<feature type="domain" description="TonB C-terminal" evidence="6">
    <location>
        <begin position="78"/>
        <end position="134"/>
    </location>
</feature>
<dbReference type="SUPFAM" id="SSF74653">
    <property type="entry name" value="TolA/TonB C-terminal domain"/>
    <property type="match status" value="1"/>
</dbReference>
<feature type="signal peptide" evidence="5">
    <location>
        <begin position="1"/>
        <end position="30"/>
    </location>
</feature>
<dbReference type="InterPro" id="IPR037682">
    <property type="entry name" value="TonB_C"/>
</dbReference>
<feature type="chain" id="PRO_5040842877" evidence="5">
    <location>
        <begin position="31"/>
        <end position="342"/>
    </location>
</feature>
<reference evidence="7" key="1">
    <citation type="submission" date="2022-03" db="EMBL/GenBank/DDBJ databases">
        <title>Bacterial whole genome sequence for Hymenobacter sp. DH14.</title>
        <authorList>
            <person name="Le V."/>
        </authorList>
    </citation>
    <scope>NUCLEOTIDE SEQUENCE</scope>
    <source>
        <strain evidence="7">DH14</strain>
    </source>
</reference>
<accession>A0A9X1VHF2</accession>
<dbReference type="AlphaFoldDB" id="A0A9X1VHF2"/>
<keyword evidence="5" id="KW-0732">Signal</keyword>
<evidence type="ECO:0000313" key="8">
    <source>
        <dbReference type="Proteomes" id="UP001139193"/>
    </source>
</evidence>
<dbReference type="InterPro" id="IPR006260">
    <property type="entry name" value="TonB/TolA_C"/>
</dbReference>
<keyword evidence="2" id="KW-0812">Transmembrane</keyword>
<evidence type="ECO:0000256" key="4">
    <source>
        <dbReference type="ARBA" id="ARBA00023136"/>
    </source>
</evidence>
<comment type="caution">
    <text evidence="7">The sequence shown here is derived from an EMBL/GenBank/DDBJ whole genome shotgun (WGS) entry which is preliminary data.</text>
</comment>
<evidence type="ECO:0000256" key="1">
    <source>
        <dbReference type="ARBA" id="ARBA00004167"/>
    </source>
</evidence>
<dbReference type="Pfam" id="PF03544">
    <property type="entry name" value="TonB_C"/>
    <property type="match status" value="1"/>
</dbReference>
<dbReference type="Gene3D" id="3.30.1150.10">
    <property type="match status" value="1"/>
</dbReference>
<proteinExistence type="predicted"/>
<evidence type="ECO:0000256" key="3">
    <source>
        <dbReference type="ARBA" id="ARBA00022989"/>
    </source>
</evidence>
<dbReference type="RefSeq" id="WP_241937441.1">
    <property type="nucleotide sequence ID" value="NZ_JALBGC010000004.1"/>
</dbReference>
<protein>
    <submittedName>
        <fullName evidence="7">Energy transducer TonB</fullName>
    </submittedName>
</protein>
<dbReference type="EMBL" id="JALBGC010000004">
    <property type="protein sequence ID" value="MCI1189224.1"/>
    <property type="molecule type" value="Genomic_DNA"/>
</dbReference>
<organism evidence="7 8">
    <name type="scientific">Hymenobacter cyanobacteriorum</name>
    <dbReference type="NCBI Taxonomy" id="2926463"/>
    <lineage>
        <taxon>Bacteria</taxon>
        <taxon>Pseudomonadati</taxon>
        <taxon>Bacteroidota</taxon>
        <taxon>Cytophagia</taxon>
        <taxon>Cytophagales</taxon>
        <taxon>Hymenobacteraceae</taxon>
        <taxon>Hymenobacter</taxon>
    </lineage>
</organism>
<dbReference type="GO" id="GO:0055085">
    <property type="term" value="P:transmembrane transport"/>
    <property type="evidence" value="ECO:0007669"/>
    <property type="project" value="InterPro"/>
</dbReference>
<dbReference type="Proteomes" id="UP001139193">
    <property type="component" value="Unassembled WGS sequence"/>
</dbReference>
<keyword evidence="3" id="KW-1133">Transmembrane helix</keyword>